<accession>A0AAN7LSN4</accession>
<keyword evidence="1" id="KW-1133">Transmembrane helix</keyword>
<evidence type="ECO:0000313" key="2">
    <source>
        <dbReference type="EMBL" id="KAK4790914.1"/>
    </source>
</evidence>
<keyword evidence="3" id="KW-1185">Reference proteome</keyword>
<feature type="transmembrane region" description="Helical" evidence="1">
    <location>
        <begin position="175"/>
        <end position="195"/>
    </location>
</feature>
<keyword evidence="1" id="KW-0812">Transmembrane</keyword>
<dbReference type="PANTHER" id="PTHR33133">
    <property type="entry name" value="OS08G0107100 PROTEIN-RELATED"/>
    <property type="match status" value="1"/>
</dbReference>
<feature type="transmembrane region" description="Helical" evidence="1">
    <location>
        <begin position="275"/>
        <end position="295"/>
    </location>
</feature>
<feature type="transmembrane region" description="Helical" evidence="1">
    <location>
        <begin position="31"/>
        <end position="53"/>
    </location>
</feature>
<organism evidence="2 3">
    <name type="scientific">Trapa natans</name>
    <name type="common">Water chestnut</name>
    <dbReference type="NCBI Taxonomy" id="22666"/>
    <lineage>
        <taxon>Eukaryota</taxon>
        <taxon>Viridiplantae</taxon>
        <taxon>Streptophyta</taxon>
        <taxon>Embryophyta</taxon>
        <taxon>Tracheophyta</taxon>
        <taxon>Spermatophyta</taxon>
        <taxon>Magnoliopsida</taxon>
        <taxon>eudicotyledons</taxon>
        <taxon>Gunneridae</taxon>
        <taxon>Pentapetalae</taxon>
        <taxon>rosids</taxon>
        <taxon>malvids</taxon>
        <taxon>Myrtales</taxon>
        <taxon>Lythraceae</taxon>
        <taxon>Trapa</taxon>
    </lineage>
</organism>
<protein>
    <submittedName>
        <fullName evidence="2">Uncharacterized protein</fullName>
    </submittedName>
</protein>
<feature type="transmembrane region" description="Helical" evidence="1">
    <location>
        <begin position="236"/>
        <end position="269"/>
    </location>
</feature>
<evidence type="ECO:0000256" key="1">
    <source>
        <dbReference type="SAM" id="Phobius"/>
    </source>
</evidence>
<dbReference type="Proteomes" id="UP001346149">
    <property type="component" value="Unassembled WGS sequence"/>
</dbReference>
<reference evidence="2 3" key="1">
    <citation type="journal article" date="2023" name="Hortic Res">
        <title>Pangenome of water caltrop reveals structural variations and asymmetric subgenome divergence after allopolyploidization.</title>
        <authorList>
            <person name="Zhang X."/>
            <person name="Chen Y."/>
            <person name="Wang L."/>
            <person name="Yuan Y."/>
            <person name="Fang M."/>
            <person name="Shi L."/>
            <person name="Lu R."/>
            <person name="Comes H.P."/>
            <person name="Ma Y."/>
            <person name="Chen Y."/>
            <person name="Huang G."/>
            <person name="Zhou Y."/>
            <person name="Zheng Z."/>
            <person name="Qiu Y."/>
        </authorList>
    </citation>
    <scope>NUCLEOTIDE SEQUENCE [LARGE SCALE GENOMIC DNA]</scope>
    <source>
        <strain evidence="2">F231</strain>
    </source>
</reference>
<dbReference type="AlphaFoldDB" id="A0AAN7LSN4"/>
<proteinExistence type="predicted"/>
<evidence type="ECO:0000313" key="3">
    <source>
        <dbReference type="Proteomes" id="UP001346149"/>
    </source>
</evidence>
<feature type="transmembrane region" description="Helical" evidence="1">
    <location>
        <begin position="97"/>
        <end position="122"/>
    </location>
</feature>
<name>A0AAN7LSN4_TRANT</name>
<dbReference type="EMBL" id="JAXQNO010000009">
    <property type="protein sequence ID" value="KAK4790914.1"/>
    <property type="molecule type" value="Genomic_DNA"/>
</dbReference>
<keyword evidence="1" id="KW-0472">Membrane</keyword>
<comment type="caution">
    <text evidence="2">The sequence shown here is derived from an EMBL/GenBank/DDBJ whole genome shotgun (WGS) entry which is preliminary data.</text>
</comment>
<dbReference type="PANTHER" id="PTHR33133:SF5">
    <property type="entry name" value="OS08G0107100 PROTEIN"/>
    <property type="match status" value="1"/>
</dbReference>
<sequence length="313" mass="34844">MERQQVDKTASLAFVGICRESFKIISSWKKLFAQISFSLILPLCVLFLAHSWISQLLCYNIANDAINRDDVDYDSKIYAQLTHSIKSNSGFLVITEVVYFILLLLLSVLSTSATVHAAASIFTGKDVTFTKAASAVTRVWKRLTVTFLWSLIISFVYIVLFIVIVLVIIIFLRPYYLAILIGVILVILLAVGLVYMTMVLKLAAVVSVLEDVYGWKAILKSKALIKGRLKVSLGCYVALLVLSVTVQAGFECLAVIMLVSLLFVTRIFIGLGFSVIYIGVVLLELVVQTGLYFVCKSFHHESIDKLSSEYNQV</sequence>
<gene>
    <name evidence="2" type="ORF">SAY86_031327</name>
</gene>
<feature type="transmembrane region" description="Helical" evidence="1">
    <location>
        <begin position="143"/>
        <end position="169"/>
    </location>
</feature>